<evidence type="ECO:0000313" key="2">
    <source>
        <dbReference type="Proteomes" id="UP000677803"/>
    </source>
</evidence>
<name>A0A8S4BKT4_9TELE</name>
<sequence length="68" mass="7528">MVLAHHCSDPQLVPLPAGLCFRLFYVSPDRSSWPVGGGQQVGTMLPMLYPGITSHLQMSHKRDPTGYF</sequence>
<gene>
    <name evidence="1" type="ORF">MMEN_LOCUS17076</name>
</gene>
<organism evidence="1 2">
    <name type="scientific">Menidia menidia</name>
    <name type="common">Atlantic silverside</name>
    <dbReference type="NCBI Taxonomy" id="238744"/>
    <lineage>
        <taxon>Eukaryota</taxon>
        <taxon>Metazoa</taxon>
        <taxon>Chordata</taxon>
        <taxon>Craniata</taxon>
        <taxon>Vertebrata</taxon>
        <taxon>Euteleostomi</taxon>
        <taxon>Actinopterygii</taxon>
        <taxon>Neopterygii</taxon>
        <taxon>Teleostei</taxon>
        <taxon>Neoteleostei</taxon>
        <taxon>Acanthomorphata</taxon>
        <taxon>Ovalentaria</taxon>
        <taxon>Atherinomorphae</taxon>
        <taxon>Atheriniformes</taxon>
        <taxon>Atherinopsidae</taxon>
        <taxon>Menidiinae</taxon>
        <taxon>Menidia</taxon>
    </lineage>
</organism>
<dbReference type="EMBL" id="CAJRST010036556">
    <property type="protein sequence ID" value="CAG5987950.1"/>
    <property type="molecule type" value="Genomic_DNA"/>
</dbReference>
<comment type="caution">
    <text evidence="1">The sequence shown here is derived from an EMBL/GenBank/DDBJ whole genome shotgun (WGS) entry which is preliminary data.</text>
</comment>
<dbReference type="InterPro" id="IPR011055">
    <property type="entry name" value="Dup_hybrid_motif"/>
</dbReference>
<reference evidence="1" key="1">
    <citation type="submission" date="2021-05" db="EMBL/GenBank/DDBJ databases">
        <authorList>
            <person name="Tigano A."/>
        </authorList>
    </citation>
    <scope>NUCLEOTIDE SEQUENCE</scope>
</reference>
<protein>
    <submittedName>
        <fullName evidence="1">(Atlantic silverside) hypothetical protein</fullName>
    </submittedName>
</protein>
<dbReference type="OrthoDB" id="5911921at2759"/>
<dbReference type="Gene3D" id="2.70.70.10">
    <property type="entry name" value="Glucose Permease (Domain IIA)"/>
    <property type="match status" value="1"/>
</dbReference>
<dbReference type="AlphaFoldDB" id="A0A8S4BKT4"/>
<accession>A0A8S4BKT4</accession>
<proteinExistence type="predicted"/>
<dbReference type="Proteomes" id="UP000677803">
    <property type="component" value="Unassembled WGS sequence"/>
</dbReference>
<evidence type="ECO:0000313" key="1">
    <source>
        <dbReference type="EMBL" id="CAG5987950.1"/>
    </source>
</evidence>
<keyword evidence="2" id="KW-1185">Reference proteome</keyword>